<gene>
    <name evidence="5" type="primary">LOC102809806</name>
</gene>
<evidence type="ECO:0000259" key="3">
    <source>
        <dbReference type="PROSITE" id="PS51269"/>
    </source>
</evidence>
<feature type="domain" description="COMM" evidence="3">
    <location>
        <begin position="124"/>
        <end position="193"/>
    </location>
</feature>
<dbReference type="RefSeq" id="XP_006817084.1">
    <property type="nucleotide sequence ID" value="XM_006817021.1"/>
</dbReference>
<comment type="similarity">
    <text evidence="2">Belongs to the COMM domain-containing protein 3 family.</text>
</comment>
<evidence type="ECO:0000313" key="4">
    <source>
        <dbReference type="Proteomes" id="UP000694865"/>
    </source>
</evidence>
<accession>A0ABM0MAP3</accession>
<protein>
    <recommendedName>
        <fullName evidence="1">COMM domain-containing protein 3</fullName>
    </recommendedName>
</protein>
<evidence type="ECO:0000256" key="1">
    <source>
        <dbReference type="ARBA" id="ARBA00016548"/>
    </source>
</evidence>
<name>A0ABM0MAP3_SACKO</name>
<sequence length="195" mass="21591">MELSVEALGGLQLCGDSAHVSDKAFIVLVRRVCDNLLKDSTDTSVLDDEGLSNVDRAVLKLCFASLVTLVLEAAKHDSDASTISTILEDCKFTADRIDILNKIFISKKPEIQALLSNIGHTPPHIVDVDWRLDFYLKNNHVDKVNEPVYMVTLKTEEGGQEETKDVQFACSMEQLQDLVGKLKDACKNLEKASQL</sequence>
<dbReference type="Proteomes" id="UP000694865">
    <property type="component" value="Unplaced"/>
</dbReference>
<keyword evidence="4" id="KW-1185">Reference proteome</keyword>
<dbReference type="Pfam" id="PF21672">
    <property type="entry name" value="COMM_HN"/>
    <property type="match status" value="1"/>
</dbReference>
<dbReference type="InterPro" id="IPR037355">
    <property type="entry name" value="COMMD3"/>
</dbReference>
<dbReference type="InterPro" id="IPR017920">
    <property type="entry name" value="COMM"/>
</dbReference>
<dbReference type="PANTHER" id="PTHR31159">
    <property type="entry name" value="COMM DOMAIN-CONTAINING PROTEIN 3"/>
    <property type="match status" value="1"/>
</dbReference>
<evidence type="ECO:0000313" key="5">
    <source>
        <dbReference type="RefSeq" id="XP_006817084.1"/>
    </source>
</evidence>
<dbReference type="GeneID" id="102809806"/>
<evidence type="ECO:0000256" key="2">
    <source>
        <dbReference type="ARBA" id="ARBA00093469"/>
    </source>
</evidence>
<dbReference type="PROSITE" id="PS51269">
    <property type="entry name" value="COMM"/>
    <property type="match status" value="1"/>
</dbReference>
<dbReference type="PANTHER" id="PTHR31159:SF1">
    <property type="entry name" value="COMM DOMAIN-CONTAINING PROTEIN 3"/>
    <property type="match status" value="1"/>
</dbReference>
<reference evidence="5" key="1">
    <citation type="submission" date="2025-08" db="UniProtKB">
        <authorList>
            <consortium name="RefSeq"/>
        </authorList>
    </citation>
    <scope>IDENTIFICATION</scope>
    <source>
        <tissue evidence="5">Testes</tissue>
    </source>
</reference>
<organism evidence="4 5">
    <name type="scientific">Saccoglossus kowalevskii</name>
    <name type="common">Acorn worm</name>
    <dbReference type="NCBI Taxonomy" id="10224"/>
    <lineage>
        <taxon>Eukaryota</taxon>
        <taxon>Metazoa</taxon>
        <taxon>Hemichordata</taxon>
        <taxon>Enteropneusta</taxon>
        <taxon>Harrimaniidae</taxon>
        <taxon>Saccoglossus</taxon>
    </lineage>
</organism>
<proteinExistence type="inferred from homology"/>
<dbReference type="Pfam" id="PF07258">
    <property type="entry name" value="COMM_domain"/>
    <property type="match status" value="1"/>
</dbReference>
<dbReference type="CDD" id="cd04751">
    <property type="entry name" value="Commd3"/>
    <property type="match status" value="1"/>
</dbReference>